<organism evidence="2 3">
    <name type="scientific">Plakobranchus ocellatus</name>
    <dbReference type="NCBI Taxonomy" id="259542"/>
    <lineage>
        <taxon>Eukaryota</taxon>
        <taxon>Metazoa</taxon>
        <taxon>Spiralia</taxon>
        <taxon>Lophotrochozoa</taxon>
        <taxon>Mollusca</taxon>
        <taxon>Gastropoda</taxon>
        <taxon>Heterobranchia</taxon>
        <taxon>Euthyneura</taxon>
        <taxon>Panpulmonata</taxon>
        <taxon>Sacoglossa</taxon>
        <taxon>Placobranchoidea</taxon>
        <taxon>Plakobranchidae</taxon>
        <taxon>Plakobranchus</taxon>
    </lineage>
</organism>
<dbReference type="GO" id="GO:0005737">
    <property type="term" value="C:cytoplasm"/>
    <property type="evidence" value="ECO:0007669"/>
    <property type="project" value="TreeGrafter"/>
</dbReference>
<dbReference type="AlphaFoldDB" id="A0AAV4DFF3"/>
<dbReference type="GO" id="GO:0000302">
    <property type="term" value="P:response to reactive oxygen species"/>
    <property type="evidence" value="ECO:0007669"/>
    <property type="project" value="TreeGrafter"/>
</dbReference>
<dbReference type="PANTHER" id="PTHR10612">
    <property type="entry name" value="APOLIPOPROTEIN D"/>
    <property type="match status" value="1"/>
</dbReference>
<dbReference type="InterPro" id="IPR012674">
    <property type="entry name" value="Calycin"/>
</dbReference>
<feature type="region of interest" description="Disordered" evidence="1">
    <location>
        <begin position="318"/>
        <end position="375"/>
    </location>
</feature>
<feature type="compositionally biased region" description="Low complexity" evidence="1">
    <location>
        <begin position="323"/>
        <end position="343"/>
    </location>
</feature>
<dbReference type="Gene3D" id="3.30.70.270">
    <property type="match status" value="1"/>
</dbReference>
<name>A0AAV4DFF3_9GAST</name>
<evidence type="ECO:0000313" key="3">
    <source>
        <dbReference type="Proteomes" id="UP000735302"/>
    </source>
</evidence>
<dbReference type="GO" id="GO:0008289">
    <property type="term" value="F:lipid binding"/>
    <property type="evidence" value="ECO:0007669"/>
    <property type="project" value="UniProtKB-KW"/>
</dbReference>
<dbReference type="Proteomes" id="UP000735302">
    <property type="component" value="Unassembled WGS sequence"/>
</dbReference>
<dbReference type="InterPro" id="IPR043128">
    <property type="entry name" value="Rev_trsase/Diguanyl_cyclase"/>
</dbReference>
<dbReference type="EMBL" id="BLXT01007853">
    <property type="protein sequence ID" value="GFO43008.1"/>
    <property type="molecule type" value="Genomic_DNA"/>
</dbReference>
<reference evidence="2 3" key="1">
    <citation type="journal article" date="2021" name="Elife">
        <title>Chloroplast acquisition without the gene transfer in kleptoplastic sea slugs, Plakobranchus ocellatus.</title>
        <authorList>
            <person name="Maeda T."/>
            <person name="Takahashi S."/>
            <person name="Yoshida T."/>
            <person name="Shimamura S."/>
            <person name="Takaki Y."/>
            <person name="Nagai Y."/>
            <person name="Toyoda A."/>
            <person name="Suzuki Y."/>
            <person name="Arimoto A."/>
            <person name="Ishii H."/>
            <person name="Satoh N."/>
            <person name="Nishiyama T."/>
            <person name="Hasebe M."/>
            <person name="Maruyama T."/>
            <person name="Minagawa J."/>
            <person name="Obokata J."/>
            <person name="Shigenobu S."/>
        </authorList>
    </citation>
    <scope>NUCLEOTIDE SEQUENCE [LARGE SCALE GENOMIC DNA]</scope>
</reference>
<gene>
    <name evidence="2" type="ORF">PoB_006951300</name>
</gene>
<dbReference type="PANTHER" id="PTHR10612:SF34">
    <property type="entry name" value="APOLIPOPROTEIN D"/>
    <property type="match status" value="1"/>
</dbReference>
<dbReference type="SUPFAM" id="SSF50814">
    <property type="entry name" value="Lipocalins"/>
    <property type="match status" value="1"/>
</dbReference>
<accession>A0AAV4DFF3</accession>
<sequence length="375" mass="41951">MMRQRVMALYQQRVWLWYRTSKVAAVMTVAVKPYRSSLAGVVRRQRLNKLNVFDPPPIIPSADVFHGMGSTRYFSKIDMSKGYWQIPVLNEDIPKTAFVTGRMPFGMMNSVTTLTHAMTMLVIVMDYDGLRGGLCRLPVHPHSNLGGPGMDFEYTGMWYEFQRFPDIAEGHLECASYAFRDALNSMIVTKRGIMRADLFGKTFSRKNYTDIGVATIPDSDKPAEFNLVFGERALQVLTDAPGQKANFIIHDTDYKNYSVVFSCTQVDNLNIQHAYILTRVRGVTPPNLAELESKLTAAGVDTFSFILTSPASAKITTPKASARRYPSTATASAAANSSQESPQFVHGSLSDRSTSCHSHQQRQRLALHRTHSVDF</sequence>
<feature type="compositionally biased region" description="Basic residues" evidence="1">
    <location>
        <begin position="359"/>
        <end position="375"/>
    </location>
</feature>
<dbReference type="SUPFAM" id="SSF56672">
    <property type="entry name" value="DNA/RNA polymerases"/>
    <property type="match status" value="1"/>
</dbReference>
<dbReference type="InterPro" id="IPR043502">
    <property type="entry name" value="DNA/RNA_pol_sf"/>
</dbReference>
<comment type="caution">
    <text evidence="2">The sequence shown here is derived from an EMBL/GenBank/DDBJ whole genome shotgun (WGS) entry which is preliminary data.</text>
</comment>
<proteinExistence type="predicted"/>
<evidence type="ECO:0000256" key="1">
    <source>
        <dbReference type="SAM" id="MobiDB-lite"/>
    </source>
</evidence>
<evidence type="ECO:0000313" key="2">
    <source>
        <dbReference type="EMBL" id="GFO43008.1"/>
    </source>
</evidence>
<protein>
    <submittedName>
        <fullName evidence="2">Apolipoprotein d</fullName>
    </submittedName>
</protein>
<dbReference type="Gene3D" id="3.10.10.10">
    <property type="entry name" value="HIV Type 1 Reverse Transcriptase, subunit A, domain 1"/>
    <property type="match status" value="1"/>
</dbReference>
<dbReference type="GO" id="GO:0006629">
    <property type="term" value="P:lipid metabolic process"/>
    <property type="evidence" value="ECO:0007669"/>
    <property type="project" value="TreeGrafter"/>
</dbReference>
<keyword evidence="3" id="KW-1185">Reference proteome</keyword>
<dbReference type="Gene3D" id="2.40.128.20">
    <property type="match status" value="1"/>
</dbReference>